<reference evidence="2" key="1">
    <citation type="submission" date="2020-09" db="EMBL/GenBank/DDBJ databases">
        <title>Genome-Enabled Discovery of Anthraquinone Biosynthesis in Senna tora.</title>
        <authorList>
            <person name="Kang S.-H."/>
            <person name="Pandey R.P."/>
            <person name="Lee C.-M."/>
            <person name="Sim J.-S."/>
            <person name="Jeong J.-T."/>
            <person name="Choi B.-S."/>
            <person name="Jung M."/>
            <person name="Ginzburg D."/>
            <person name="Zhao K."/>
            <person name="Won S.Y."/>
            <person name="Oh T.-J."/>
            <person name="Yu Y."/>
            <person name="Kim N.-H."/>
            <person name="Lee O.R."/>
            <person name="Lee T.-H."/>
            <person name="Bashyal P."/>
            <person name="Kim T.-S."/>
            <person name="Lee W.-H."/>
            <person name="Kawkins C."/>
            <person name="Kim C.-K."/>
            <person name="Kim J.S."/>
            <person name="Ahn B.O."/>
            <person name="Rhee S.Y."/>
            <person name="Sohng J.K."/>
        </authorList>
    </citation>
    <scope>NUCLEOTIDE SEQUENCE</scope>
    <source>
        <tissue evidence="2">Leaf</tissue>
    </source>
</reference>
<proteinExistence type="predicted"/>
<name>A0A834TCR0_9FABA</name>
<evidence type="ECO:0000313" key="3">
    <source>
        <dbReference type="Proteomes" id="UP000634136"/>
    </source>
</evidence>
<sequence>MGTDPDAEVVRKPTCFHHHLCHALGDLVGIKNKNHFPRKHSNRNQWLCGLSVASNPTRCILIHNNKSG</sequence>
<dbReference type="Proteomes" id="UP000634136">
    <property type="component" value="Unassembled WGS sequence"/>
</dbReference>
<protein>
    <submittedName>
        <fullName evidence="2">Protein SHOOT GRAVITROPISM 5-like</fullName>
    </submittedName>
</protein>
<organism evidence="2 3">
    <name type="scientific">Senna tora</name>
    <dbReference type="NCBI Taxonomy" id="362788"/>
    <lineage>
        <taxon>Eukaryota</taxon>
        <taxon>Viridiplantae</taxon>
        <taxon>Streptophyta</taxon>
        <taxon>Embryophyta</taxon>
        <taxon>Tracheophyta</taxon>
        <taxon>Spermatophyta</taxon>
        <taxon>Magnoliopsida</taxon>
        <taxon>eudicotyledons</taxon>
        <taxon>Gunneridae</taxon>
        <taxon>Pentapetalae</taxon>
        <taxon>rosids</taxon>
        <taxon>fabids</taxon>
        <taxon>Fabales</taxon>
        <taxon>Fabaceae</taxon>
        <taxon>Caesalpinioideae</taxon>
        <taxon>Cassia clade</taxon>
        <taxon>Senna</taxon>
    </lineage>
</organism>
<dbReference type="AlphaFoldDB" id="A0A834TCR0"/>
<keyword evidence="3" id="KW-1185">Reference proteome</keyword>
<dbReference type="Pfam" id="PF22996">
    <property type="entry name" value="C2H2-2nd_BIRD-IDD"/>
    <property type="match status" value="1"/>
</dbReference>
<evidence type="ECO:0000259" key="1">
    <source>
        <dbReference type="Pfam" id="PF22996"/>
    </source>
</evidence>
<feature type="domain" description="BIRD-IDD transcription factor second C2H2 zinc finger" evidence="1">
    <location>
        <begin position="11"/>
        <end position="40"/>
    </location>
</feature>
<dbReference type="InterPro" id="IPR055186">
    <property type="entry name" value="C2H2-2nd_BIRD-IDD"/>
</dbReference>
<evidence type="ECO:0000313" key="2">
    <source>
        <dbReference type="EMBL" id="KAF7818876.1"/>
    </source>
</evidence>
<accession>A0A834TCR0</accession>
<dbReference type="EMBL" id="JAAIUW010000008">
    <property type="protein sequence ID" value="KAF7818876.1"/>
    <property type="molecule type" value="Genomic_DNA"/>
</dbReference>
<gene>
    <name evidence="2" type="ORF">G2W53_024331</name>
</gene>
<comment type="caution">
    <text evidence="2">The sequence shown here is derived from an EMBL/GenBank/DDBJ whole genome shotgun (WGS) entry which is preliminary data.</text>
</comment>